<sequence length="245" mass="26896">MFLYPSTALQRFGSPRSCTSGFLLTFKFVEGGRGLELLHKTEIDDVPLAVLGFQGQLAAGIGKALRLYDIGKKQLLRKVENKNFPPAIVTLNTQGFRILVGDMQESIHYAAYKPLENRLVIFADDTQARWITATTMLDYDTVVAGDRFGNVFVNRLDPKVSEQIDDDPMGAGILHEKGDLMGTPHETRLLARFHVGDLITSLHKVSLVTGAREVILYTGLHGTIGALVPIVSKRTLTSSLPSNST</sequence>
<evidence type="ECO:0000313" key="2">
    <source>
        <dbReference type="EMBL" id="OSD08638.1"/>
    </source>
</evidence>
<dbReference type="Proteomes" id="UP000193067">
    <property type="component" value="Unassembled WGS sequence"/>
</dbReference>
<dbReference type="InterPro" id="IPR050358">
    <property type="entry name" value="RSE1/DDB1/CFT1"/>
</dbReference>
<organism evidence="2 3">
    <name type="scientific">Trametes coccinea (strain BRFM310)</name>
    <name type="common">Pycnoporus coccineus</name>
    <dbReference type="NCBI Taxonomy" id="1353009"/>
    <lineage>
        <taxon>Eukaryota</taxon>
        <taxon>Fungi</taxon>
        <taxon>Dikarya</taxon>
        <taxon>Basidiomycota</taxon>
        <taxon>Agaricomycotina</taxon>
        <taxon>Agaricomycetes</taxon>
        <taxon>Polyporales</taxon>
        <taxon>Polyporaceae</taxon>
        <taxon>Trametes</taxon>
    </lineage>
</organism>
<dbReference type="InterPro" id="IPR015943">
    <property type="entry name" value="WD40/YVTN_repeat-like_dom_sf"/>
</dbReference>
<dbReference type="AlphaFoldDB" id="A0A1Y2J5F6"/>
<evidence type="ECO:0000313" key="3">
    <source>
        <dbReference type="Proteomes" id="UP000193067"/>
    </source>
</evidence>
<gene>
    <name evidence="2" type="ORF">PYCCODRAFT_40271</name>
</gene>
<protein>
    <submittedName>
        <fullName evidence="2">Cleavage and polyadenylation specificity factor, A subunit</fullName>
    </submittedName>
</protein>
<dbReference type="PANTHER" id="PTHR10644">
    <property type="entry name" value="DNA REPAIR/RNA PROCESSING CPSF FAMILY"/>
    <property type="match status" value="1"/>
</dbReference>
<dbReference type="Gene3D" id="2.130.10.10">
    <property type="entry name" value="YVTN repeat-like/Quinoprotein amine dehydrogenase"/>
    <property type="match status" value="1"/>
</dbReference>
<keyword evidence="3" id="KW-1185">Reference proteome</keyword>
<reference evidence="2 3" key="1">
    <citation type="journal article" date="2015" name="Biotechnol. Biofuels">
        <title>Enhanced degradation of softwood versus hardwood by the white-rot fungus Pycnoporus coccineus.</title>
        <authorList>
            <person name="Couturier M."/>
            <person name="Navarro D."/>
            <person name="Chevret D."/>
            <person name="Henrissat B."/>
            <person name="Piumi F."/>
            <person name="Ruiz-Duenas F.J."/>
            <person name="Martinez A.T."/>
            <person name="Grigoriev I.V."/>
            <person name="Riley R."/>
            <person name="Lipzen A."/>
            <person name="Berrin J.G."/>
            <person name="Master E.R."/>
            <person name="Rosso M.N."/>
        </authorList>
    </citation>
    <scope>NUCLEOTIDE SEQUENCE [LARGE SCALE GENOMIC DNA]</scope>
    <source>
        <strain evidence="2 3">BRFM310</strain>
    </source>
</reference>
<evidence type="ECO:0000259" key="1">
    <source>
        <dbReference type="Pfam" id="PF03178"/>
    </source>
</evidence>
<name>A0A1Y2J5F6_TRAC3</name>
<dbReference type="InterPro" id="IPR004871">
    <property type="entry name" value="RSE1/DDB1/CPSF1_C"/>
</dbReference>
<accession>A0A1Y2J5F6</accession>
<feature type="domain" description="RSE1/DDB1/CPSF1 C-terminal" evidence="1">
    <location>
        <begin position="16"/>
        <end position="235"/>
    </location>
</feature>
<dbReference type="OrthoDB" id="436637at2759"/>
<dbReference type="EMBL" id="KZ084086">
    <property type="protein sequence ID" value="OSD08638.1"/>
    <property type="molecule type" value="Genomic_DNA"/>
</dbReference>
<proteinExistence type="predicted"/>
<dbReference type="GO" id="GO:0003676">
    <property type="term" value="F:nucleic acid binding"/>
    <property type="evidence" value="ECO:0007669"/>
    <property type="project" value="InterPro"/>
</dbReference>
<dbReference type="GO" id="GO:0005634">
    <property type="term" value="C:nucleus"/>
    <property type="evidence" value="ECO:0007669"/>
    <property type="project" value="InterPro"/>
</dbReference>
<dbReference type="Pfam" id="PF03178">
    <property type="entry name" value="CPSF_A"/>
    <property type="match status" value="1"/>
</dbReference>
<dbReference type="STRING" id="1353009.A0A1Y2J5F6"/>